<dbReference type="GO" id="GO:0003677">
    <property type="term" value="F:DNA binding"/>
    <property type="evidence" value="ECO:0007669"/>
    <property type="project" value="InterPro"/>
</dbReference>
<keyword evidence="10" id="KW-1185">Reference proteome</keyword>
<comment type="function">
    <text evidence="5">Negative regulator of class I heat shock genes (grpE-dnaK-dnaJ and groELS operons). Prevents heat-shock induction of these operons.</text>
</comment>
<keyword evidence="3 5" id="KW-0346">Stress response</keyword>
<dbReference type="Proteomes" id="UP000069912">
    <property type="component" value="Chromosome"/>
</dbReference>
<dbReference type="NCBIfam" id="TIGR00331">
    <property type="entry name" value="hrcA"/>
    <property type="match status" value="1"/>
</dbReference>
<dbReference type="GO" id="GO:0045892">
    <property type="term" value="P:negative regulation of DNA-templated transcription"/>
    <property type="evidence" value="ECO:0007669"/>
    <property type="project" value="UniProtKB-UniRule"/>
</dbReference>
<dbReference type="GeneID" id="92904046"/>
<dbReference type="InterPro" id="IPR021153">
    <property type="entry name" value="HrcA_C"/>
</dbReference>
<dbReference type="Gene3D" id="3.30.390.60">
    <property type="entry name" value="Heat-inducible transcription repressor hrca homolog, domain 3"/>
    <property type="match status" value="1"/>
</dbReference>
<evidence type="ECO:0000256" key="3">
    <source>
        <dbReference type="ARBA" id="ARBA00023016"/>
    </source>
</evidence>
<feature type="domain" description="Winged helix-turn-helix transcription repressor HrcA DNA-binding" evidence="7">
    <location>
        <begin position="1"/>
        <end position="72"/>
    </location>
</feature>
<evidence type="ECO:0000313" key="9">
    <source>
        <dbReference type="EMBL" id="PKZ23262.1"/>
    </source>
</evidence>
<dbReference type="InterPro" id="IPR029016">
    <property type="entry name" value="GAF-like_dom_sf"/>
</dbReference>
<evidence type="ECO:0000259" key="7">
    <source>
        <dbReference type="Pfam" id="PF03444"/>
    </source>
</evidence>
<dbReference type="Gene3D" id="1.10.10.10">
    <property type="entry name" value="Winged helix-like DNA-binding domain superfamily/Winged helix DNA-binding domain"/>
    <property type="match status" value="1"/>
</dbReference>
<dbReference type="HAMAP" id="MF_00081">
    <property type="entry name" value="HrcA"/>
    <property type="match status" value="1"/>
</dbReference>
<dbReference type="OrthoDB" id="9783139at2"/>
<dbReference type="Gene3D" id="3.30.450.40">
    <property type="match status" value="1"/>
</dbReference>
<dbReference type="Proteomes" id="UP000234239">
    <property type="component" value="Unassembled WGS sequence"/>
</dbReference>
<reference evidence="9 11" key="3">
    <citation type="submission" date="2017-12" db="EMBL/GenBank/DDBJ databases">
        <title>Phylogenetic diversity of female urinary microbiome.</title>
        <authorList>
            <person name="Thomas-White K."/>
            <person name="Wolfe A.J."/>
        </authorList>
    </citation>
    <scope>NUCLEOTIDE SEQUENCE [LARGE SCALE GENOMIC DNA]</scope>
    <source>
        <strain evidence="9 11">UMB0139</strain>
    </source>
</reference>
<dbReference type="PANTHER" id="PTHR34824:SF1">
    <property type="entry name" value="HEAT-INDUCIBLE TRANSCRIPTION REPRESSOR HRCA"/>
    <property type="match status" value="1"/>
</dbReference>
<proteinExistence type="inferred from homology"/>
<dbReference type="InterPro" id="IPR023120">
    <property type="entry name" value="WHTH_transcript_rep_HrcA_IDD"/>
</dbReference>
<comment type="similarity">
    <text evidence="5">Belongs to the HrcA family.</text>
</comment>
<dbReference type="EMBL" id="CP014160">
    <property type="protein sequence ID" value="AMB94736.1"/>
    <property type="molecule type" value="Genomic_DNA"/>
</dbReference>
<keyword evidence="4 5" id="KW-0804">Transcription</keyword>
<reference evidence="10" key="2">
    <citation type="submission" date="2016-01" db="EMBL/GenBank/DDBJ databases">
        <title>Six Aerococcus type strain genome sequencing and assembly using PacBio and Illumina Hiseq.</title>
        <authorList>
            <person name="Carkaci D."/>
            <person name="Dargis R."/>
            <person name="Nielsen X.C."/>
            <person name="Skovgaard O."/>
            <person name="Fuursted K."/>
            <person name="Christensen J.J."/>
        </authorList>
    </citation>
    <scope>NUCLEOTIDE SEQUENCE [LARGE SCALE GENOMIC DNA]</scope>
    <source>
        <strain evidence="10">CCUG43001</strain>
    </source>
</reference>
<evidence type="ECO:0000256" key="1">
    <source>
        <dbReference type="ARBA" id="ARBA00022491"/>
    </source>
</evidence>
<dbReference type="EMBL" id="PKGY01000001">
    <property type="protein sequence ID" value="PKZ23262.1"/>
    <property type="molecule type" value="Genomic_DNA"/>
</dbReference>
<name>A0A109RF77_9LACT</name>
<reference evidence="8 10" key="1">
    <citation type="journal article" date="2016" name="Genome Announc.">
        <title>Complete Genome Sequences of Aerococcus christensenii CCUG 28831T, Aerococcus sanguinicola CCUG 43001T, Aerococcus urinae CCUG 36881T, Aerococcus urinaeequi CCUG 28094T, Aerococcus urinaehominis CCUG 42038 BT, and Aerococcus viridans CCUG 4311T.</title>
        <authorList>
            <person name="Carkaci D."/>
            <person name="Dargis R."/>
            <person name="Nielsen X.C."/>
            <person name="Skovgaard O."/>
            <person name="Fuursted K."/>
            <person name="Christensen J.J."/>
        </authorList>
    </citation>
    <scope>NUCLEOTIDE SEQUENCE [LARGE SCALE GENOMIC DNA]</scope>
    <source>
        <strain evidence="8 10">CCUG43001</strain>
    </source>
</reference>
<keyword evidence="1 5" id="KW-0678">Repressor</keyword>
<evidence type="ECO:0000256" key="2">
    <source>
        <dbReference type="ARBA" id="ARBA00023015"/>
    </source>
</evidence>
<dbReference type="SUPFAM" id="SSF55781">
    <property type="entry name" value="GAF domain-like"/>
    <property type="match status" value="1"/>
</dbReference>
<evidence type="ECO:0000256" key="5">
    <source>
        <dbReference type="HAMAP-Rule" id="MF_00081"/>
    </source>
</evidence>
<gene>
    <name evidence="5 9" type="primary">hrcA</name>
    <name evidence="8" type="ORF">AWM72_08190</name>
    <name evidence="9" type="ORF">CYJ28_01560</name>
</gene>
<evidence type="ECO:0000313" key="10">
    <source>
        <dbReference type="Proteomes" id="UP000069912"/>
    </source>
</evidence>
<evidence type="ECO:0000259" key="6">
    <source>
        <dbReference type="Pfam" id="PF01628"/>
    </source>
</evidence>
<dbReference type="SUPFAM" id="SSF46785">
    <property type="entry name" value="Winged helix' DNA-binding domain"/>
    <property type="match status" value="1"/>
</dbReference>
<evidence type="ECO:0000256" key="4">
    <source>
        <dbReference type="ARBA" id="ARBA00023163"/>
    </source>
</evidence>
<organism evidence="8 10">
    <name type="scientific">Aerococcus sanguinicola</name>
    <dbReference type="NCBI Taxonomy" id="119206"/>
    <lineage>
        <taxon>Bacteria</taxon>
        <taxon>Bacillati</taxon>
        <taxon>Bacillota</taxon>
        <taxon>Bacilli</taxon>
        <taxon>Lactobacillales</taxon>
        <taxon>Aerococcaceae</taxon>
        <taxon>Aerococcus</taxon>
    </lineage>
</organism>
<dbReference type="PIRSF" id="PIRSF005485">
    <property type="entry name" value="HrcA"/>
    <property type="match status" value="1"/>
</dbReference>
<protein>
    <recommendedName>
        <fullName evidence="5">Heat-inducible transcription repressor HrcA</fullName>
    </recommendedName>
</protein>
<dbReference type="InterPro" id="IPR005104">
    <property type="entry name" value="WHTH_HrcA_DNA-bd"/>
</dbReference>
<dbReference type="Pfam" id="PF03444">
    <property type="entry name" value="WHD_HrcA"/>
    <property type="match status" value="1"/>
</dbReference>
<dbReference type="PANTHER" id="PTHR34824">
    <property type="entry name" value="HEAT-INDUCIBLE TRANSCRIPTION REPRESSOR HRCA"/>
    <property type="match status" value="1"/>
</dbReference>
<dbReference type="Pfam" id="PF01628">
    <property type="entry name" value="HrcA"/>
    <property type="match status" value="1"/>
</dbReference>
<dbReference type="InterPro" id="IPR036388">
    <property type="entry name" value="WH-like_DNA-bd_sf"/>
</dbReference>
<dbReference type="InterPro" id="IPR036390">
    <property type="entry name" value="WH_DNA-bd_sf"/>
</dbReference>
<dbReference type="InterPro" id="IPR002571">
    <property type="entry name" value="HrcA"/>
</dbReference>
<evidence type="ECO:0000313" key="11">
    <source>
        <dbReference type="Proteomes" id="UP000234239"/>
    </source>
</evidence>
<keyword evidence="2 5" id="KW-0805">Transcription regulation</keyword>
<feature type="domain" description="Heat-inducible transcription repressor HrcA C-terminal" evidence="6">
    <location>
        <begin position="111"/>
        <end position="329"/>
    </location>
</feature>
<evidence type="ECO:0000313" key="8">
    <source>
        <dbReference type="EMBL" id="AMB94736.1"/>
    </source>
</evidence>
<accession>A0A109RF77</accession>
<dbReference type="AlphaFoldDB" id="A0A109RF77"/>
<dbReference type="KEGG" id="asan:AWM72_08190"/>
<sequence length="353" mass="39844">MLTERQMLILQAVIDAHASLAEPVGSKALAGDPHINASSATIRNEMSYLEKLGLLTKMHSSSGRVPTESGYRYYINYILPRYGGLIDRGLSRDQAERVEEIFASPYTQLADIIARSTEAMAELTSYVAIALGPQVTHHRLAAFRIVGMTPHKAMAILITDQEAVENQVFTIPEGLDEGALDQLVHLVNEELVGLPLYEVVLRLRQDYIHYLDRSVQHLLEKELLIQSLLMKLNEERLNIQGTDKFYQTLSEKEEIDQILNLNALLSDQDVVTQLIEEPQTGIQIRIGKELEDKRLKHMSLMTSTIGEEDPANQITFAILGPETMSYLQVAQLFNGMRSAIRRYLDESNELRQN</sequence>
<dbReference type="RefSeq" id="WP_067976120.1">
    <property type="nucleotide sequence ID" value="NZ_CAJHKM010000002.1"/>
</dbReference>